<sequence>MAAKRGRTGPLADDIETAESVKKTQAAAAELVGGSNRDTEKKKQKKTVAAAAAGDASRALPAAPITKTPPLPSHCQPIHMSGKRRRMFKLPVKRSLLNSKPGNPRGNLPTLVNLKDRDTAKSVASSRNKALVRDAARSTVSVSSIALDGKVTYRGTGIFIGWKETKKYYDVHLHICLPNRSIFEGQLLFFNKHYDIALLEISSDSDLPLRLPTFGCNPNYGQDVFILARGKESNLMARHGSILWSEDPEYLNHNHLMLLSCEPPEYFSGGPVIDHEGSVVGMTFDNGGPHANIFAISTIVTCIEMWMKFRFANLFSLLH</sequence>
<dbReference type="Gene3D" id="2.40.10.120">
    <property type="match status" value="1"/>
</dbReference>
<evidence type="ECO:0000313" key="3">
    <source>
        <dbReference type="Proteomes" id="UP000275267"/>
    </source>
</evidence>
<feature type="region of interest" description="Disordered" evidence="1">
    <location>
        <begin position="29"/>
        <end position="78"/>
    </location>
</feature>
<dbReference type="EMBL" id="PQIB02000013">
    <property type="protein sequence ID" value="RLM73995.1"/>
    <property type="molecule type" value="Genomic_DNA"/>
</dbReference>
<proteinExistence type="predicted"/>
<feature type="compositionally biased region" description="Low complexity" evidence="1">
    <location>
        <begin position="47"/>
        <end position="63"/>
    </location>
</feature>
<dbReference type="OrthoDB" id="648161at2759"/>
<comment type="caution">
    <text evidence="2">The sequence shown here is derived from an EMBL/GenBank/DDBJ whole genome shotgun (WGS) entry which is preliminary data.</text>
</comment>
<gene>
    <name evidence="2" type="ORF">C2845_PM15G24360</name>
</gene>
<dbReference type="AlphaFoldDB" id="A0A3L6Q5W5"/>
<reference evidence="3" key="1">
    <citation type="journal article" date="2019" name="Nat. Commun.">
        <title>The genome of broomcorn millet.</title>
        <authorList>
            <person name="Zou C."/>
            <person name="Miki D."/>
            <person name="Li D."/>
            <person name="Tang Q."/>
            <person name="Xiao L."/>
            <person name="Rajput S."/>
            <person name="Deng P."/>
            <person name="Jia W."/>
            <person name="Huang R."/>
            <person name="Zhang M."/>
            <person name="Sun Y."/>
            <person name="Hu J."/>
            <person name="Fu X."/>
            <person name="Schnable P.S."/>
            <person name="Li F."/>
            <person name="Zhang H."/>
            <person name="Feng B."/>
            <person name="Zhu X."/>
            <person name="Liu R."/>
            <person name="Schnable J.C."/>
            <person name="Zhu J.-K."/>
            <person name="Zhang H."/>
        </authorList>
    </citation>
    <scope>NUCLEOTIDE SEQUENCE [LARGE SCALE GENOMIC DNA]</scope>
</reference>
<dbReference type="Proteomes" id="UP000275267">
    <property type="component" value="Unassembled WGS sequence"/>
</dbReference>
<protein>
    <submittedName>
        <fullName evidence="2">Uncharacterized protein</fullName>
    </submittedName>
</protein>
<keyword evidence="3" id="KW-1185">Reference proteome</keyword>
<dbReference type="PANTHER" id="PTHR47389:SF6">
    <property type="entry name" value="OS09G0436300 PROTEIN"/>
    <property type="match status" value="1"/>
</dbReference>
<dbReference type="STRING" id="4540.A0A3L6Q5W5"/>
<dbReference type="InterPro" id="IPR009003">
    <property type="entry name" value="Peptidase_S1_PA"/>
</dbReference>
<dbReference type="PANTHER" id="PTHR47389">
    <property type="entry name" value="OS09G0436400 PROTEIN"/>
    <property type="match status" value="1"/>
</dbReference>
<name>A0A3L6Q5W5_PANMI</name>
<organism evidence="2 3">
    <name type="scientific">Panicum miliaceum</name>
    <name type="common">Proso millet</name>
    <name type="synonym">Broomcorn millet</name>
    <dbReference type="NCBI Taxonomy" id="4540"/>
    <lineage>
        <taxon>Eukaryota</taxon>
        <taxon>Viridiplantae</taxon>
        <taxon>Streptophyta</taxon>
        <taxon>Embryophyta</taxon>
        <taxon>Tracheophyta</taxon>
        <taxon>Spermatophyta</taxon>
        <taxon>Magnoliopsida</taxon>
        <taxon>Liliopsida</taxon>
        <taxon>Poales</taxon>
        <taxon>Poaceae</taxon>
        <taxon>PACMAD clade</taxon>
        <taxon>Panicoideae</taxon>
        <taxon>Panicodae</taxon>
        <taxon>Paniceae</taxon>
        <taxon>Panicinae</taxon>
        <taxon>Panicum</taxon>
        <taxon>Panicum sect. Panicum</taxon>
    </lineage>
</organism>
<accession>A0A3L6Q5W5</accession>
<dbReference type="Pfam" id="PF13365">
    <property type="entry name" value="Trypsin_2"/>
    <property type="match status" value="1"/>
</dbReference>
<dbReference type="SUPFAM" id="SSF50494">
    <property type="entry name" value="Trypsin-like serine proteases"/>
    <property type="match status" value="1"/>
</dbReference>
<evidence type="ECO:0000256" key="1">
    <source>
        <dbReference type="SAM" id="MobiDB-lite"/>
    </source>
</evidence>
<evidence type="ECO:0000313" key="2">
    <source>
        <dbReference type="EMBL" id="RLM73995.1"/>
    </source>
</evidence>